<dbReference type="NCBIfam" id="TIGR00681">
    <property type="entry name" value="kdpC"/>
    <property type="match status" value="1"/>
</dbReference>
<dbReference type="InterPro" id="IPR003820">
    <property type="entry name" value="KdpC"/>
</dbReference>
<keyword evidence="8 11" id="KW-1133">Transmembrane helix</keyword>
<dbReference type="EMBL" id="RQPI01000001">
    <property type="protein sequence ID" value="RQW13536.1"/>
    <property type="molecule type" value="Genomic_DNA"/>
</dbReference>
<dbReference type="Pfam" id="PF02669">
    <property type="entry name" value="KdpC"/>
    <property type="match status" value="1"/>
</dbReference>
<keyword evidence="7 11" id="KW-0630">Potassium</keyword>
<comment type="similarity">
    <text evidence="11">Belongs to the KdpC family.</text>
</comment>
<sequence length="189" mass="20432">MKTITVTIRTSIFLMIIFLVYQLAVTGIAQVFMPHKANGSLVYDGNNQLIGSELIGQTFVSPRYFHGRVSSIEYNAAASGTPNYAPSNPDLLERIQASVAEWKAANPDVPVNKLPVDLITNSGSGLDPDISPASARAQIPRISGLTGIPKETLEKLVTEHTDGRDLGLFGEERVNVLKLNMALSELLAK</sequence>
<keyword evidence="2 11" id="KW-1003">Cell membrane</keyword>
<keyword evidence="6 11" id="KW-0067">ATP-binding</keyword>
<keyword evidence="5 11" id="KW-0547">Nucleotide-binding</keyword>
<dbReference type="GO" id="GO:0005886">
    <property type="term" value="C:plasma membrane"/>
    <property type="evidence" value="ECO:0007669"/>
    <property type="project" value="UniProtKB-SubCell"/>
</dbReference>
<keyword evidence="13" id="KW-1185">Reference proteome</keyword>
<evidence type="ECO:0000256" key="5">
    <source>
        <dbReference type="ARBA" id="ARBA00022741"/>
    </source>
</evidence>
<evidence type="ECO:0000256" key="2">
    <source>
        <dbReference type="ARBA" id="ARBA00022475"/>
    </source>
</evidence>
<comment type="caution">
    <text evidence="12">The sequence shown here is derived from an EMBL/GenBank/DDBJ whole genome shotgun (WGS) entry which is preliminary data.</text>
</comment>
<keyword evidence="12" id="KW-0378">Hydrolase</keyword>
<evidence type="ECO:0000313" key="13">
    <source>
        <dbReference type="Proteomes" id="UP000282529"/>
    </source>
</evidence>
<proteinExistence type="inferred from homology"/>
<dbReference type="PANTHER" id="PTHR30042:SF2">
    <property type="entry name" value="POTASSIUM-TRANSPORTING ATPASE KDPC SUBUNIT"/>
    <property type="match status" value="1"/>
</dbReference>
<keyword evidence="10 11" id="KW-0472">Membrane</keyword>
<keyword evidence="3 11" id="KW-0633">Potassium transport</keyword>
<dbReference type="GO" id="GO:0005524">
    <property type="term" value="F:ATP binding"/>
    <property type="evidence" value="ECO:0007669"/>
    <property type="project" value="UniProtKB-UniRule"/>
</dbReference>
<dbReference type="Proteomes" id="UP000282529">
    <property type="component" value="Unassembled WGS sequence"/>
</dbReference>
<comment type="subunit">
    <text evidence="11">The system is composed of three essential subunits: KdpA, KdpB and KdpC.</text>
</comment>
<dbReference type="RefSeq" id="WP_124694177.1">
    <property type="nucleotide sequence ID" value="NZ_JBHUFE010000016.1"/>
</dbReference>
<dbReference type="PIRSF" id="PIRSF001296">
    <property type="entry name" value="K_ATPase_KdpC"/>
    <property type="match status" value="1"/>
</dbReference>
<evidence type="ECO:0000256" key="1">
    <source>
        <dbReference type="ARBA" id="ARBA00022448"/>
    </source>
</evidence>
<name>A0A3N9Q7N6_9BACL</name>
<dbReference type="PANTHER" id="PTHR30042">
    <property type="entry name" value="POTASSIUM-TRANSPORTING ATPASE C CHAIN"/>
    <property type="match status" value="1"/>
</dbReference>
<keyword evidence="4 11" id="KW-0812">Transmembrane</keyword>
<organism evidence="12 13">
    <name type="scientific">Paenibacillus rhizophilus</name>
    <dbReference type="NCBI Taxonomy" id="1850366"/>
    <lineage>
        <taxon>Bacteria</taxon>
        <taxon>Bacillati</taxon>
        <taxon>Bacillota</taxon>
        <taxon>Bacilli</taxon>
        <taxon>Bacillales</taxon>
        <taxon>Paenibacillaceae</taxon>
        <taxon>Paenibacillus</taxon>
    </lineage>
</organism>
<dbReference type="AlphaFoldDB" id="A0A3N9Q7N6"/>
<feature type="transmembrane region" description="Helical" evidence="11">
    <location>
        <begin position="12"/>
        <end position="33"/>
    </location>
</feature>
<dbReference type="GO" id="GO:0008556">
    <property type="term" value="F:P-type potassium transmembrane transporter activity"/>
    <property type="evidence" value="ECO:0007669"/>
    <property type="project" value="InterPro"/>
</dbReference>
<evidence type="ECO:0000256" key="7">
    <source>
        <dbReference type="ARBA" id="ARBA00022958"/>
    </source>
</evidence>
<evidence type="ECO:0000256" key="9">
    <source>
        <dbReference type="ARBA" id="ARBA00023065"/>
    </source>
</evidence>
<evidence type="ECO:0000256" key="3">
    <source>
        <dbReference type="ARBA" id="ARBA00022538"/>
    </source>
</evidence>
<evidence type="ECO:0000256" key="8">
    <source>
        <dbReference type="ARBA" id="ARBA00022989"/>
    </source>
</evidence>
<accession>A0A3N9Q7N6</accession>
<evidence type="ECO:0000256" key="10">
    <source>
        <dbReference type="ARBA" id="ARBA00023136"/>
    </source>
</evidence>
<evidence type="ECO:0000313" key="12">
    <source>
        <dbReference type="EMBL" id="RQW13536.1"/>
    </source>
</evidence>
<protein>
    <recommendedName>
        <fullName evidence="11">Potassium-transporting ATPase KdpC subunit</fullName>
    </recommendedName>
    <alternativeName>
        <fullName evidence="11">ATP phosphohydrolase [potassium-transporting] C chain</fullName>
    </alternativeName>
    <alternativeName>
        <fullName evidence="11">Potassium-binding and translocating subunit C</fullName>
    </alternativeName>
    <alternativeName>
        <fullName evidence="11">Potassium-translocating ATPase C chain</fullName>
    </alternativeName>
</protein>
<gene>
    <name evidence="11 12" type="primary">kdpC</name>
    <name evidence="12" type="ORF">EH198_03730</name>
</gene>
<reference evidence="12 13" key="1">
    <citation type="submission" date="2018-11" db="EMBL/GenBank/DDBJ databases">
        <title>Genome sequence of strain 7197.</title>
        <authorList>
            <person name="Gao J."/>
            <person name="Sun J."/>
        </authorList>
    </citation>
    <scope>NUCLEOTIDE SEQUENCE [LARGE SCALE GENOMIC DNA]</scope>
    <source>
        <strain evidence="12 13">7197</strain>
    </source>
</reference>
<evidence type="ECO:0000256" key="6">
    <source>
        <dbReference type="ARBA" id="ARBA00022840"/>
    </source>
</evidence>
<comment type="function">
    <text evidence="11">Part of the high-affinity ATP-driven potassium transport (or Kdp) system, which catalyzes the hydrolysis of ATP coupled with the electrogenic transport of potassium into the cytoplasm. This subunit acts as a catalytic chaperone that increases the ATP-binding affinity of the ATP-hydrolyzing subunit KdpB by the formation of a transient KdpB/KdpC/ATP ternary complex.</text>
</comment>
<dbReference type="NCBIfam" id="NF001454">
    <property type="entry name" value="PRK00315.1"/>
    <property type="match status" value="1"/>
</dbReference>
<evidence type="ECO:0000256" key="4">
    <source>
        <dbReference type="ARBA" id="ARBA00022692"/>
    </source>
</evidence>
<comment type="subcellular location">
    <subcellularLocation>
        <location evidence="11">Cell membrane</location>
        <topology evidence="11">Single-pass membrane protein</topology>
    </subcellularLocation>
</comment>
<dbReference type="GO" id="GO:0016787">
    <property type="term" value="F:hydrolase activity"/>
    <property type="evidence" value="ECO:0007669"/>
    <property type="project" value="UniProtKB-KW"/>
</dbReference>
<evidence type="ECO:0000256" key="11">
    <source>
        <dbReference type="HAMAP-Rule" id="MF_00276"/>
    </source>
</evidence>
<keyword evidence="9 11" id="KW-0406">Ion transport</keyword>
<keyword evidence="1 11" id="KW-0813">Transport</keyword>
<dbReference type="OrthoDB" id="9809491at2"/>
<dbReference type="HAMAP" id="MF_00276">
    <property type="entry name" value="KdpC"/>
    <property type="match status" value="1"/>
</dbReference>